<accession>F1SZD0</accession>
<sequence length="177" mass="20132">MADWNIGVKNVFFCVLLALCWMQPASSYSIECLTVDMDCGDVPTTMASVCRVYKPFVPLNHPYPSKKRRSVSNSTEHNLVESSSSSFHPRATHLTKAKADQDSRTALEMASKIREISLSREEANTMLHTNRRLRRQVGRKTLREECCGNTPFRPCTYEEVAEYCEVLHDEALTCPRP</sequence>
<feature type="chain" id="PRO_5003275810" evidence="2">
    <location>
        <begin position="28"/>
        <end position="177"/>
    </location>
</feature>
<feature type="compositionally biased region" description="Polar residues" evidence="1">
    <location>
        <begin position="71"/>
        <end position="87"/>
    </location>
</feature>
<evidence type="ECO:0000256" key="2">
    <source>
        <dbReference type="SAM" id="SignalP"/>
    </source>
</evidence>
<name>F1SZD0_9EUCA</name>
<protein>
    <submittedName>
        <fullName evidence="3">Insulin-like androgenic gland factor</fullName>
    </submittedName>
</protein>
<feature type="signal peptide" evidence="2">
    <location>
        <begin position="1"/>
        <end position="27"/>
    </location>
</feature>
<gene>
    <name evidence="3" type="primary">IAG</name>
</gene>
<feature type="region of interest" description="Disordered" evidence="1">
    <location>
        <begin position="64"/>
        <end position="101"/>
    </location>
</feature>
<evidence type="ECO:0000256" key="1">
    <source>
        <dbReference type="SAM" id="MobiDB-lite"/>
    </source>
</evidence>
<organism evidence="3">
    <name type="scientific">Palaemon pacificus</name>
    <dbReference type="NCBI Taxonomy" id="586763"/>
    <lineage>
        <taxon>Eukaryota</taxon>
        <taxon>Metazoa</taxon>
        <taxon>Ecdysozoa</taxon>
        <taxon>Arthropoda</taxon>
        <taxon>Crustacea</taxon>
        <taxon>Multicrustacea</taxon>
        <taxon>Malacostraca</taxon>
        <taxon>Eumalacostraca</taxon>
        <taxon>Eucarida</taxon>
        <taxon>Decapoda</taxon>
        <taxon>Pleocyemata</taxon>
        <taxon>Caridea</taxon>
        <taxon>Palaemonoidea</taxon>
        <taxon>Palaemonidae</taxon>
        <taxon>Palaemon</taxon>
    </lineage>
</organism>
<keyword evidence="2" id="KW-0732">Signal</keyword>
<proteinExistence type="evidence at transcript level"/>
<dbReference type="AlphaFoldDB" id="F1SZD0"/>
<reference evidence="3" key="1">
    <citation type="submission" date="2010-09" db="EMBL/GenBank/DDBJ databases">
        <title>Molecular cloning and expression analysis of cDNAs encoding insulin-like androgenic gland factor from three palaemonidae species, Macrobrachium lar, Palaemon paucidens and P. pacificus.</title>
        <authorList>
            <person name="Banzai K."/>
            <person name="Izumi S."/>
            <person name="Ohira T."/>
        </authorList>
    </citation>
    <scope>NUCLEOTIDE SEQUENCE</scope>
</reference>
<dbReference type="EMBL" id="AB588014">
    <property type="protein sequence ID" value="BAJ84109.1"/>
    <property type="molecule type" value="mRNA"/>
</dbReference>
<evidence type="ECO:0000313" key="3">
    <source>
        <dbReference type="EMBL" id="BAJ84109.1"/>
    </source>
</evidence>